<protein>
    <recommendedName>
        <fullName evidence="3">RNA polymerase sigma-70 region 2 domain-containing protein</fullName>
    </recommendedName>
</protein>
<dbReference type="Gene3D" id="1.10.10.10">
    <property type="entry name" value="Winged helix-like DNA-binding domain superfamily/Winged helix DNA-binding domain"/>
    <property type="match status" value="1"/>
</dbReference>
<dbReference type="SUPFAM" id="SSF88946">
    <property type="entry name" value="Sigma2 domain of RNA polymerase sigma factors"/>
    <property type="match status" value="1"/>
</dbReference>
<proteinExistence type="predicted"/>
<dbReference type="SUPFAM" id="SSF88659">
    <property type="entry name" value="Sigma3 and sigma4 domains of RNA polymerase sigma factors"/>
    <property type="match status" value="1"/>
</dbReference>
<comment type="caution">
    <text evidence="1">The sequence shown here is derived from an EMBL/GenBank/DDBJ whole genome shotgun (WGS) entry which is preliminary data.</text>
</comment>
<accession>A0A150SPR7</accession>
<dbReference type="InterPro" id="IPR013325">
    <property type="entry name" value="RNA_pol_sigma_r2"/>
</dbReference>
<evidence type="ECO:0000313" key="2">
    <source>
        <dbReference type="Proteomes" id="UP000075635"/>
    </source>
</evidence>
<evidence type="ECO:0000313" key="1">
    <source>
        <dbReference type="EMBL" id="KYF94462.1"/>
    </source>
</evidence>
<dbReference type="GO" id="GO:0003700">
    <property type="term" value="F:DNA-binding transcription factor activity"/>
    <property type="evidence" value="ECO:0007669"/>
    <property type="project" value="InterPro"/>
</dbReference>
<reference evidence="1 2" key="1">
    <citation type="submission" date="2014-02" db="EMBL/GenBank/DDBJ databases">
        <title>The small core and large imbalanced accessory genome model reveals a collaborative survival strategy of Sorangium cellulosum strains in nature.</title>
        <authorList>
            <person name="Han K."/>
            <person name="Peng R."/>
            <person name="Blom J."/>
            <person name="Li Y.-Z."/>
        </authorList>
    </citation>
    <scope>NUCLEOTIDE SEQUENCE [LARGE SCALE GENOMIC DNA]</scope>
    <source>
        <strain evidence="1 2">So0011-07</strain>
    </source>
</reference>
<dbReference type="GO" id="GO:0006352">
    <property type="term" value="P:DNA-templated transcription initiation"/>
    <property type="evidence" value="ECO:0007669"/>
    <property type="project" value="InterPro"/>
</dbReference>
<dbReference type="NCBIfam" id="TIGR02937">
    <property type="entry name" value="sigma70-ECF"/>
    <property type="match status" value="1"/>
</dbReference>
<dbReference type="Proteomes" id="UP000075635">
    <property type="component" value="Unassembled WGS sequence"/>
</dbReference>
<evidence type="ECO:0008006" key="3">
    <source>
        <dbReference type="Google" id="ProtNLM"/>
    </source>
</evidence>
<name>A0A150SPR7_SORCE</name>
<dbReference type="EMBL" id="JEMB01000731">
    <property type="protein sequence ID" value="KYF94462.1"/>
    <property type="molecule type" value="Genomic_DNA"/>
</dbReference>
<dbReference type="InterPro" id="IPR036388">
    <property type="entry name" value="WH-like_DNA-bd_sf"/>
</dbReference>
<gene>
    <name evidence="1" type="ORF">BE17_42215</name>
</gene>
<organism evidence="1 2">
    <name type="scientific">Sorangium cellulosum</name>
    <name type="common">Polyangium cellulosum</name>
    <dbReference type="NCBI Taxonomy" id="56"/>
    <lineage>
        <taxon>Bacteria</taxon>
        <taxon>Pseudomonadati</taxon>
        <taxon>Myxococcota</taxon>
        <taxon>Polyangia</taxon>
        <taxon>Polyangiales</taxon>
        <taxon>Polyangiaceae</taxon>
        <taxon>Sorangium</taxon>
    </lineage>
</organism>
<dbReference type="InterPro" id="IPR013324">
    <property type="entry name" value="RNA_pol_sigma_r3/r4-like"/>
</dbReference>
<dbReference type="InterPro" id="IPR014284">
    <property type="entry name" value="RNA_pol_sigma-70_dom"/>
</dbReference>
<sequence>MRRDDDRWDALARSAVDRGAVGEALKQVFAALRAGEWCLIRAEARRQGLAADRVFCEEIAQRVALELWQALSSGRFDEINNPGGFIRILVRRTISDLRKKDRRLELSLQADEGPLVDLPDPVANLEDRTAFAEVLRECLEAQSPSDRQVLWSHVVSPSAADAARELGIPAGTFYVRLLRTRGRLKNCLEGKGYTGEEQRHGRS</sequence>
<dbReference type="AlphaFoldDB" id="A0A150SPR7"/>